<evidence type="ECO:0000313" key="3">
    <source>
        <dbReference type="EMBL" id="TKA65381.1"/>
    </source>
</evidence>
<evidence type="ECO:0000256" key="2">
    <source>
        <dbReference type="SAM" id="Phobius"/>
    </source>
</evidence>
<evidence type="ECO:0000313" key="4">
    <source>
        <dbReference type="Proteomes" id="UP000309340"/>
    </source>
</evidence>
<keyword evidence="2" id="KW-1133">Transmembrane helix</keyword>
<sequence>MGGDSKMSSIQESEEVTRQVNHDHVSERNNNFMDGESKPGLAMTANIYTIIAAIAQLAAIAVGSELRHCMQFTPTQSTHQYKNANSARELYPEKMVRSTEDTTVQALIGVPNIAYSLSFQPVPTIITLKAATRGGNSLGLTAADGSLFNLLLTVSWDTQADDALIDQQAKALFDQSETMAKQMGLYNEYLCLNYAAPWQDPISGCDAAVKAQLQAVSKMYDPRGVFQTQCR</sequence>
<name>A0A4U0WQL4_9PEZI</name>
<evidence type="ECO:0008006" key="5">
    <source>
        <dbReference type="Google" id="ProtNLM"/>
    </source>
</evidence>
<protein>
    <recommendedName>
        <fullName evidence="5">Berberine/berberine-like domain-containing protein</fullName>
    </recommendedName>
</protein>
<dbReference type="AlphaFoldDB" id="A0A4U0WQL4"/>
<keyword evidence="2" id="KW-0472">Membrane</keyword>
<keyword evidence="4" id="KW-1185">Reference proteome</keyword>
<keyword evidence="2" id="KW-0812">Transmembrane</keyword>
<dbReference type="Proteomes" id="UP000309340">
    <property type="component" value="Unassembled WGS sequence"/>
</dbReference>
<evidence type="ECO:0000256" key="1">
    <source>
        <dbReference type="SAM" id="MobiDB-lite"/>
    </source>
</evidence>
<feature type="region of interest" description="Disordered" evidence="1">
    <location>
        <begin position="1"/>
        <end position="34"/>
    </location>
</feature>
<accession>A0A4U0WQL4</accession>
<proteinExistence type="predicted"/>
<dbReference type="STRING" id="329884.A0A4U0WQL4"/>
<gene>
    <name evidence="3" type="ORF">B0A55_10640</name>
</gene>
<dbReference type="EMBL" id="NAJQ01000741">
    <property type="protein sequence ID" value="TKA65381.1"/>
    <property type="molecule type" value="Genomic_DNA"/>
</dbReference>
<reference evidence="3 4" key="1">
    <citation type="submission" date="2017-03" db="EMBL/GenBank/DDBJ databases">
        <title>Genomes of endolithic fungi from Antarctica.</title>
        <authorList>
            <person name="Coleine C."/>
            <person name="Masonjones S."/>
            <person name="Stajich J.E."/>
        </authorList>
    </citation>
    <scope>NUCLEOTIDE SEQUENCE [LARGE SCALE GENOMIC DNA]</scope>
    <source>
        <strain evidence="3 4">CCFEE 5184</strain>
    </source>
</reference>
<feature type="compositionally biased region" description="Polar residues" evidence="1">
    <location>
        <begin position="1"/>
        <end position="11"/>
    </location>
</feature>
<feature type="non-terminal residue" evidence="3">
    <location>
        <position position="231"/>
    </location>
</feature>
<organism evidence="3 4">
    <name type="scientific">Friedmanniomyces simplex</name>
    <dbReference type="NCBI Taxonomy" id="329884"/>
    <lineage>
        <taxon>Eukaryota</taxon>
        <taxon>Fungi</taxon>
        <taxon>Dikarya</taxon>
        <taxon>Ascomycota</taxon>
        <taxon>Pezizomycotina</taxon>
        <taxon>Dothideomycetes</taxon>
        <taxon>Dothideomycetidae</taxon>
        <taxon>Mycosphaerellales</taxon>
        <taxon>Teratosphaeriaceae</taxon>
        <taxon>Friedmanniomyces</taxon>
    </lineage>
</organism>
<feature type="compositionally biased region" description="Basic and acidic residues" evidence="1">
    <location>
        <begin position="15"/>
        <end position="27"/>
    </location>
</feature>
<feature type="transmembrane region" description="Helical" evidence="2">
    <location>
        <begin position="41"/>
        <end position="62"/>
    </location>
</feature>
<dbReference type="OrthoDB" id="3815839at2759"/>
<comment type="caution">
    <text evidence="3">The sequence shown here is derived from an EMBL/GenBank/DDBJ whole genome shotgun (WGS) entry which is preliminary data.</text>
</comment>